<gene>
    <name evidence="1" type="ORF">IFM89_025065</name>
</gene>
<sequence>MYLRIGMYFLGFPFTVGSSDQFGAATKDRSLLSLKIGPGFQPCEISELKAAPMYFLFYGDYAYLIFGKCGVGTIHEMTGRYAQEMQNFQLPKIQNSPVPKNPVVVFNFSYCIGLWPMAKKLSRYLDLFLYLEIMFASFLHVAGSDGEDDDKIEIAHKDVPAAVFGDLVNKVEDNNKDGDEETYSKLGALERIKRQRQEYVFSCKQALNTWNTVLRCITSGYASSGASAQNVQCDEYFINTTIYVGGLDPSVGLEDLGRTFPRLWRDYIRENSQWEKDLGLSNLPTVWGIMSACIMKCKSITCLWFNSLANK</sequence>
<dbReference type="EMBL" id="JADFTS010000005">
    <property type="protein sequence ID" value="KAF9606376.1"/>
    <property type="molecule type" value="Genomic_DNA"/>
</dbReference>
<dbReference type="Proteomes" id="UP000631114">
    <property type="component" value="Unassembled WGS sequence"/>
</dbReference>
<accession>A0A835HVB9</accession>
<comment type="caution">
    <text evidence="1">The sequence shown here is derived from an EMBL/GenBank/DDBJ whole genome shotgun (WGS) entry which is preliminary data.</text>
</comment>
<organism evidence="1 2">
    <name type="scientific">Coptis chinensis</name>
    <dbReference type="NCBI Taxonomy" id="261450"/>
    <lineage>
        <taxon>Eukaryota</taxon>
        <taxon>Viridiplantae</taxon>
        <taxon>Streptophyta</taxon>
        <taxon>Embryophyta</taxon>
        <taxon>Tracheophyta</taxon>
        <taxon>Spermatophyta</taxon>
        <taxon>Magnoliopsida</taxon>
        <taxon>Ranunculales</taxon>
        <taxon>Ranunculaceae</taxon>
        <taxon>Coptidoideae</taxon>
        <taxon>Coptis</taxon>
    </lineage>
</organism>
<dbReference type="AlphaFoldDB" id="A0A835HVB9"/>
<proteinExistence type="predicted"/>
<protein>
    <submittedName>
        <fullName evidence="1">Uncharacterized protein</fullName>
    </submittedName>
</protein>
<evidence type="ECO:0000313" key="1">
    <source>
        <dbReference type="EMBL" id="KAF9606376.1"/>
    </source>
</evidence>
<keyword evidence="2" id="KW-1185">Reference proteome</keyword>
<reference evidence="1 2" key="1">
    <citation type="submission" date="2020-10" db="EMBL/GenBank/DDBJ databases">
        <title>The Coptis chinensis genome and diversification of protoberbering-type alkaloids.</title>
        <authorList>
            <person name="Wang B."/>
            <person name="Shu S."/>
            <person name="Song C."/>
            <person name="Liu Y."/>
        </authorList>
    </citation>
    <scope>NUCLEOTIDE SEQUENCE [LARGE SCALE GENOMIC DNA]</scope>
    <source>
        <strain evidence="1">HL-2020</strain>
        <tissue evidence="1">Leaf</tissue>
    </source>
</reference>
<name>A0A835HVB9_9MAGN</name>
<evidence type="ECO:0000313" key="2">
    <source>
        <dbReference type="Proteomes" id="UP000631114"/>
    </source>
</evidence>